<evidence type="ECO:0000313" key="2">
    <source>
        <dbReference type="Proteomes" id="UP000269872"/>
    </source>
</evidence>
<name>A0A3M6ETQ5_9PSED</name>
<proteinExistence type="predicted"/>
<dbReference type="InterPro" id="IPR020353">
    <property type="entry name" value="Toxin_YafO"/>
</dbReference>
<gene>
    <name evidence="1" type="ORF">ALP05_102109</name>
</gene>
<dbReference type="AlphaFoldDB" id="A0A3M6ETQ5"/>
<evidence type="ECO:0000313" key="1">
    <source>
        <dbReference type="EMBL" id="RMV71748.1"/>
    </source>
</evidence>
<accession>A0A3M6ETQ5</accession>
<dbReference type="Proteomes" id="UP000269872">
    <property type="component" value="Unassembled WGS sequence"/>
</dbReference>
<dbReference type="RefSeq" id="WP_122341089.1">
    <property type="nucleotide sequence ID" value="NZ_RBUY01000161.1"/>
</dbReference>
<dbReference type="Pfam" id="PF13957">
    <property type="entry name" value="YafO_toxin"/>
    <property type="match status" value="1"/>
</dbReference>
<comment type="caution">
    <text evidence="1">The sequence shown here is derived from an EMBL/GenBank/DDBJ whole genome shotgun (WGS) entry which is preliminary data.</text>
</comment>
<reference evidence="1 2" key="1">
    <citation type="submission" date="2018-08" db="EMBL/GenBank/DDBJ databases">
        <title>Recombination of ecologically and evolutionarily significant loci maintains genetic cohesion in the Pseudomonas syringae species complex.</title>
        <authorList>
            <person name="Dillon M."/>
            <person name="Thakur S."/>
            <person name="Almeida R.N.D."/>
            <person name="Weir B.S."/>
            <person name="Guttman D.S."/>
        </authorList>
    </citation>
    <scope>NUCLEOTIDE SEQUENCE [LARGE SCALE GENOMIC DNA]</scope>
    <source>
        <strain evidence="1 2">ICMP 7496</strain>
    </source>
</reference>
<sequence>MIPVILSRKLTTSLPKAEAEKLCSEFSLWKEGLIGPGDFFGKDTLFSRPPEVVRMGIRKVHLETPAVEDLWNAKLKAGKNDPLKFTSDKILVYGALADLEHAPYLLLTILEPGHDQMEDPEVMRSLGVFYESERQQVGKFFPARQWMAYGFPSIADL</sequence>
<protein>
    <submittedName>
        <fullName evidence="1">Uncharacterized protein</fullName>
    </submittedName>
</protein>
<organism evidence="1 2">
    <name type="scientific">Pseudomonas caricapapayae</name>
    <dbReference type="NCBI Taxonomy" id="46678"/>
    <lineage>
        <taxon>Bacteria</taxon>
        <taxon>Pseudomonadati</taxon>
        <taxon>Pseudomonadota</taxon>
        <taxon>Gammaproteobacteria</taxon>
        <taxon>Pseudomonadales</taxon>
        <taxon>Pseudomonadaceae</taxon>
        <taxon>Pseudomonas</taxon>
    </lineage>
</organism>
<dbReference type="EMBL" id="RBUY01000161">
    <property type="protein sequence ID" value="RMV71748.1"/>
    <property type="molecule type" value="Genomic_DNA"/>
</dbReference>